<gene>
    <name evidence="2" type="ORF">BHQ10_000518</name>
</gene>
<comment type="caution">
    <text evidence="2">The sequence shown here is derived from an EMBL/GenBank/DDBJ whole genome shotgun (WGS) entry which is preliminary data.</text>
</comment>
<evidence type="ECO:0000313" key="2">
    <source>
        <dbReference type="EMBL" id="RAO64506.1"/>
    </source>
</evidence>
<dbReference type="OrthoDB" id="5359669at2759"/>
<evidence type="ECO:0000313" key="3">
    <source>
        <dbReference type="Proteomes" id="UP000249363"/>
    </source>
</evidence>
<accession>A0A364KLS9</accession>
<protein>
    <submittedName>
        <fullName evidence="2">Uncharacterized protein</fullName>
    </submittedName>
</protein>
<feature type="region of interest" description="Disordered" evidence="1">
    <location>
        <begin position="146"/>
        <end position="165"/>
    </location>
</feature>
<name>A0A364KLS9_TALAM</name>
<proteinExistence type="predicted"/>
<feature type="region of interest" description="Disordered" evidence="1">
    <location>
        <begin position="1"/>
        <end position="31"/>
    </location>
</feature>
<evidence type="ECO:0000256" key="1">
    <source>
        <dbReference type="SAM" id="MobiDB-lite"/>
    </source>
</evidence>
<reference evidence="2 3" key="1">
    <citation type="journal article" date="2017" name="Biotechnol. Biofuels">
        <title>Differential beta-glucosidase expression as a function of carbon source availability in Talaromyces amestolkiae: a genomic and proteomic approach.</title>
        <authorList>
            <person name="de Eugenio L.I."/>
            <person name="Mendez-Liter J.A."/>
            <person name="Nieto-Dominguez M."/>
            <person name="Alonso L."/>
            <person name="Gil-Munoz J."/>
            <person name="Barriuso J."/>
            <person name="Prieto A."/>
            <person name="Martinez M.J."/>
        </authorList>
    </citation>
    <scope>NUCLEOTIDE SEQUENCE [LARGE SCALE GENOMIC DNA]</scope>
    <source>
        <strain evidence="2 3">CIB</strain>
    </source>
</reference>
<keyword evidence="3" id="KW-1185">Reference proteome</keyword>
<dbReference type="EMBL" id="MIKG01000001">
    <property type="protein sequence ID" value="RAO64506.1"/>
    <property type="molecule type" value="Genomic_DNA"/>
</dbReference>
<dbReference type="Proteomes" id="UP000249363">
    <property type="component" value="Unassembled WGS sequence"/>
</dbReference>
<sequence>MGSVYNNFSDGPTMILPSSQNHPSCQFPSQSMQGFQAYDSGSWSMDAVYANPHKAPPRHSSSWTPPSSSKTLFTNPSRKRSRNESEDEDLPSSKQSIAPLAPVVEAPIYGEGMVLLNPRTGMAVSAESQTGTWYEEKAAKKAAQLQQCSSGNKLSRKSQRLDTSASSTDDVDLAWIQNQMQTTTNDDIRRSLGKSSSFNMNDEPQVDDVTLLLGISWQRVSHDDNMAPAVTGWEKYINNHFYKYMRDARIILKSRSLNAYLVAAPPAHEIPLQDTARHSDYAAMPSEYQFDPSSYFFLFKEDLTEAQLVSSTLDNCLRNIQSTPIQFEGSEVLRASERSPERTVIPDQVNCVVGNGIPIARLSRDDREKVNLNNDMAMSMGTDMDVDL</sequence>
<dbReference type="GeneID" id="63789735"/>
<dbReference type="RefSeq" id="XP_040729023.1">
    <property type="nucleotide sequence ID" value="XM_040877627.1"/>
</dbReference>
<feature type="region of interest" description="Disordered" evidence="1">
    <location>
        <begin position="51"/>
        <end position="98"/>
    </location>
</feature>
<feature type="compositionally biased region" description="Low complexity" evidence="1">
    <location>
        <begin position="58"/>
        <end position="69"/>
    </location>
</feature>
<organism evidence="2 3">
    <name type="scientific">Talaromyces amestolkiae</name>
    <dbReference type="NCBI Taxonomy" id="1196081"/>
    <lineage>
        <taxon>Eukaryota</taxon>
        <taxon>Fungi</taxon>
        <taxon>Dikarya</taxon>
        <taxon>Ascomycota</taxon>
        <taxon>Pezizomycotina</taxon>
        <taxon>Eurotiomycetes</taxon>
        <taxon>Eurotiomycetidae</taxon>
        <taxon>Eurotiales</taxon>
        <taxon>Trichocomaceae</taxon>
        <taxon>Talaromyces</taxon>
        <taxon>Talaromyces sect. Talaromyces</taxon>
    </lineage>
</organism>
<dbReference type="AlphaFoldDB" id="A0A364KLS9"/>